<dbReference type="RefSeq" id="WP_223928954.1">
    <property type="nucleotide sequence ID" value="NZ_BPTU01000001.1"/>
</dbReference>
<dbReference type="EMBL" id="BPUB01000002">
    <property type="protein sequence ID" value="GJG59034.1"/>
    <property type="molecule type" value="Genomic_DNA"/>
</dbReference>
<gene>
    <name evidence="2" type="ORF">PRLR5076_18850</name>
</gene>
<accession>A0A9R1CAN3</accession>
<protein>
    <submittedName>
        <fullName evidence="2">Uncharacterized protein</fullName>
    </submittedName>
</protein>
<comment type="caution">
    <text evidence="2">The sequence shown here is derived from an EMBL/GenBank/DDBJ whole genome shotgun (WGS) entry which is preliminary data.</text>
</comment>
<evidence type="ECO:0000313" key="2">
    <source>
        <dbReference type="EMBL" id="GJG59034.1"/>
    </source>
</evidence>
<dbReference type="AlphaFoldDB" id="A0A9R1CAN3"/>
<keyword evidence="1" id="KW-0175">Coiled coil</keyword>
<feature type="coiled-coil region" evidence="1">
    <location>
        <begin position="65"/>
        <end position="92"/>
    </location>
</feature>
<dbReference type="Proteomes" id="UP000825483">
    <property type="component" value="Unassembled WGS sequence"/>
</dbReference>
<evidence type="ECO:0000313" key="3">
    <source>
        <dbReference type="Proteomes" id="UP000825483"/>
    </source>
</evidence>
<sequence length="215" mass="24830">MEQSKYEGWQIAPIDNKNILEDFADDVCYTCDDFGNRKTFWKHGSLFVVDYDFGSNIAHIRNVYGKKDVRTAEEIKKELEQLENDDDDNRSTVCEITVEGFDVKLAFFFKPDELIDKNKPSREDEVLEALEKMEDGLDFEETSVVVPLFDDCHEKYGERTANLDYAYASYGEIRVVGNHYDVGGDFNIADLPTVSQNALYKAIFKALEQQKDRKE</sequence>
<reference evidence="2" key="1">
    <citation type="journal article" date="2022" name="Int. J. Syst. Evol. Microbiol.">
        <title>Prevotella lacticifex sp. nov., isolated from the rumen of cows.</title>
        <authorList>
            <person name="Shinkai T."/>
            <person name="Ikeyama N."/>
            <person name="Kumagai M."/>
            <person name="Ohmori H."/>
            <person name="Sakamoto M."/>
            <person name="Ohkuma M."/>
            <person name="Mitsumori M."/>
        </authorList>
    </citation>
    <scope>NUCLEOTIDE SEQUENCE</scope>
    <source>
        <strain evidence="2">R5076</strain>
    </source>
</reference>
<dbReference type="GeneID" id="72466924"/>
<keyword evidence="3" id="KW-1185">Reference proteome</keyword>
<proteinExistence type="predicted"/>
<name>A0A9R1CAN3_9BACT</name>
<organism evidence="2 3">
    <name type="scientific">Prevotella lacticifex</name>
    <dbReference type="NCBI Taxonomy" id="2854755"/>
    <lineage>
        <taxon>Bacteria</taxon>
        <taxon>Pseudomonadati</taxon>
        <taxon>Bacteroidota</taxon>
        <taxon>Bacteroidia</taxon>
        <taxon>Bacteroidales</taxon>
        <taxon>Prevotellaceae</taxon>
        <taxon>Prevotella</taxon>
    </lineage>
</organism>
<evidence type="ECO:0000256" key="1">
    <source>
        <dbReference type="SAM" id="Coils"/>
    </source>
</evidence>